<dbReference type="GeneID" id="92181701"/>
<dbReference type="RefSeq" id="XP_066801956.1">
    <property type="nucleotide sequence ID" value="XM_066947542.1"/>
</dbReference>
<name>A0AAW0YX72_9TREE</name>
<dbReference type="Pfam" id="PF03061">
    <property type="entry name" value="4HBT"/>
    <property type="match status" value="1"/>
</dbReference>
<dbReference type="AlphaFoldDB" id="A0AAW0YX72"/>
<dbReference type="GO" id="GO:0047617">
    <property type="term" value="F:fatty acyl-CoA hydrolase activity"/>
    <property type="evidence" value="ECO:0007669"/>
    <property type="project" value="InterPro"/>
</dbReference>
<evidence type="ECO:0000313" key="6">
    <source>
        <dbReference type="Proteomes" id="UP001388673"/>
    </source>
</evidence>
<feature type="compositionally biased region" description="Pro residues" evidence="3">
    <location>
        <begin position="125"/>
        <end position="134"/>
    </location>
</feature>
<evidence type="ECO:0000256" key="3">
    <source>
        <dbReference type="SAM" id="MobiDB-lite"/>
    </source>
</evidence>
<keyword evidence="6" id="KW-1185">Reference proteome</keyword>
<dbReference type="InterPro" id="IPR039298">
    <property type="entry name" value="ACOT13"/>
</dbReference>
<dbReference type="InterPro" id="IPR029069">
    <property type="entry name" value="HotDog_dom_sf"/>
</dbReference>
<evidence type="ECO:0000313" key="5">
    <source>
        <dbReference type="EMBL" id="KAK8850525.1"/>
    </source>
</evidence>
<proteinExistence type="inferred from homology"/>
<sequence>MACLRFLDKCWQTTLAKGGHDRNVLSSLRLLEARPGYLRGVFKIGGKHLNNHNTIHGGVILSLTDTITSLSLSTHGISAPTGVSVNISTEFVRPGGIDGSDLIIVGRVEQLGRTLAYTRCEFYTPPAPPAPPPVQTTTTTDTSASTPDGAGAGEVGLGLGKLVAYGSQTKFMGGAKPILRFSKDGEDEIPLEEQK</sequence>
<dbReference type="CDD" id="cd03443">
    <property type="entry name" value="PaaI_thioesterase"/>
    <property type="match status" value="1"/>
</dbReference>
<dbReference type="PANTHER" id="PTHR21660:SF1">
    <property type="entry name" value="ACYL-COENZYME A THIOESTERASE 13"/>
    <property type="match status" value="1"/>
</dbReference>
<feature type="domain" description="Thioesterase" evidence="4">
    <location>
        <begin position="52"/>
        <end position="124"/>
    </location>
</feature>
<feature type="region of interest" description="Disordered" evidence="3">
    <location>
        <begin position="124"/>
        <end position="151"/>
    </location>
</feature>
<dbReference type="SUPFAM" id="SSF54637">
    <property type="entry name" value="Thioesterase/thiol ester dehydrase-isomerase"/>
    <property type="match status" value="1"/>
</dbReference>
<dbReference type="KEGG" id="kne:92181701"/>
<keyword evidence="2" id="KW-0378">Hydrolase</keyword>
<protein>
    <recommendedName>
        <fullName evidence="4">Thioesterase domain-containing protein</fullName>
    </recommendedName>
</protein>
<comment type="caution">
    <text evidence="5">The sequence shown here is derived from an EMBL/GenBank/DDBJ whole genome shotgun (WGS) entry which is preliminary data.</text>
</comment>
<dbReference type="InterPro" id="IPR006683">
    <property type="entry name" value="Thioestr_dom"/>
</dbReference>
<dbReference type="EMBL" id="JBCAWK010000008">
    <property type="protein sequence ID" value="KAK8850525.1"/>
    <property type="molecule type" value="Genomic_DNA"/>
</dbReference>
<gene>
    <name evidence="5" type="ORF">IAR55_004443</name>
</gene>
<evidence type="ECO:0000256" key="1">
    <source>
        <dbReference type="ARBA" id="ARBA00008324"/>
    </source>
</evidence>
<accession>A0AAW0YX72</accession>
<comment type="similarity">
    <text evidence="1">Belongs to the thioesterase PaaI family.</text>
</comment>
<feature type="compositionally biased region" description="Low complexity" evidence="3">
    <location>
        <begin position="135"/>
        <end position="149"/>
    </location>
</feature>
<reference evidence="5 6" key="1">
    <citation type="journal article" date="2024" name="bioRxiv">
        <title>Comparative genomics of Cryptococcus and Kwoniella reveals pathogenesis evolution and contrasting karyotype dynamics via intercentromeric recombination or chromosome fusion.</title>
        <authorList>
            <person name="Coelho M.A."/>
            <person name="David-Palma M."/>
            <person name="Shea T."/>
            <person name="Bowers K."/>
            <person name="McGinley-Smith S."/>
            <person name="Mohammad A.W."/>
            <person name="Gnirke A."/>
            <person name="Yurkov A.M."/>
            <person name="Nowrousian M."/>
            <person name="Sun S."/>
            <person name="Cuomo C.A."/>
            <person name="Heitman J."/>
        </authorList>
    </citation>
    <scope>NUCLEOTIDE SEQUENCE [LARGE SCALE GENOMIC DNA]</scope>
    <source>
        <strain evidence="5 6">CBS 13917</strain>
    </source>
</reference>
<dbReference type="PANTHER" id="PTHR21660">
    <property type="entry name" value="THIOESTERASE SUPERFAMILY MEMBER-RELATED"/>
    <property type="match status" value="1"/>
</dbReference>
<dbReference type="Proteomes" id="UP001388673">
    <property type="component" value="Unassembled WGS sequence"/>
</dbReference>
<organism evidence="5 6">
    <name type="scientific">Kwoniella newhampshirensis</name>
    <dbReference type="NCBI Taxonomy" id="1651941"/>
    <lineage>
        <taxon>Eukaryota</taxon>
        <taxon>Fungi</taxon>
        <taxon>Dikarya</taxon>
        <taxon>Basidiomycota</taxon>
        <taxon>Agaricomycotina</taxon>
        <taxon>Tremellomycetes</taxon>
        <taxon>Tremellales</taxon>
        <taxon>Cryptococcaceae</taxon>
        <taxon>Kwoniella</taxon>
    </lineage>
</organism>
<evidence type="ECO:0000256" key="2">
    <source>
        <dbReference type="ARBA" id="ARBA00022801"/>
    </source>
</evidence>
<dbReference type="Gene3D" id="3.10.129.10">
    <property type="entry name" value="Hotdog Thioesterase"/>
    <property type="match status" value="1"/>
</dbReference>
<evidence type="ECO:0000259" key="4">
    <source>
        <dbReference type="Pfam" id="PF03061"/>
    </source>
</evidence>